<proteinExistence type="predicted"/>
<sequence>MPTLLPDQVSAAGAPDRSPVAPISRPDELRSHVGDRYIEGFMDLLMNLVILMVRHARNGTHPHQALLVCVAIGRVAVPMLFEPHLGSHLQHVSSASLLFAAQWSSFGADARSHPAVPHGRTR</sequence>
<dbReference type="RefSeq" id="WP_059636599.1">
    <property type="nucleotide sequence ID" value="NZ_LOTN01000059.1"/>
</dbReference>
<accession>A0A102LPH4</accession>
<reference evidence="2 3" key="1">
    <citation type="submission" date="2015-11" db="EMBL/GenBank/DDBJ databases">
        <title>Expanding the genomic diversity of Burkholderia species for the development of highly accurate diagnostics.</title>
        <authorList>
            <person name="Sahl J."/>
            <person name="Keim P."/>
            <person name="Wagner D."/>
        </authorList>
    </citation>
    <scope>NUCLEOTIDE SEQUENCE [LARGE SCALE GENOMIC DNA]</scope>
    <source>
        <strain evidence="2 3">RF32-BP4</strain>
    </source>
</reference>
<comment type="caution">
    <text evidence="2">The sequence shown here is derived from an EMBL/GenBank/DDBJ whole genome shotgun (WGS) entry which is preliminary data.</text>
</comment>
<dbReference type="AlphaFoldDB" id="A0A102LPH4"/>
<organism evidence="2 3">
    <name type="scientific">Burkholderia ubonensis</name>
    <dbReference type="NCBI Taxonomy" id="101571"/>
    <lineage>
        <taxon>Bacteria</taxon>
        <taxon>Pseudomonadati</taxon>
        <taxon>Pseudomonadota</taxon>
        <taxon>Betaproteobacteria</taxon>
        <taxon>Burkholderiales</taxon>
        <taxon>Burkholderiaceae</taxon>
        <taxon>Burkholderia</taxon>
        <taxon>Burkholderia cepacia complex</taxon>
    </lineage>
</organism>
<protein>
    <submittedName>
        <fullName evidence="2">Uncharacterized protein</fullName>
    </submittedName>
</protein>
<feature type="region of interest" description="Disordered" evidence="1">
    <location>
        <begin position="1"/>
        <end position="27"/>
    </location>
</feature>
<evidence type="ECO:0000313" key="3">
    <source>
        <dbReference type="Proteomes" id="UP000065521"/>
    </source>
</evidence>
<dbReference type="Proteomes" id="UP000065521">
    <property type="component" value="Unassembled WGS sequence"/>
</dbReference>
<evidence type="ECO:0000256" key="1">
    <source>
        <dbReference type="SAM" id="MobiDB-lite"/>
    </source>
</evidence>
<evidence type="ECO:0000313" key="2">
    <source>
        <dbReference type="EMBL" id="KUZ83873.1"/>
    </source>
</evidence>
<dbReference type="EMBL" id="LOTN01000059">
    <property type="protein sequence ID" value="KUZ83873.1"/>
    <property type="molecule type" value="Genomic_DNA"/>
</dbReference>
<gene>
    <name evidence="2" type="ORF">WI38_26700</name>
</gene>
<name>A0A102LPH4_9BURK</name>